<keyword evidence="3" id="KW-1185">Reference proteome</keyword>
<dbReference type="AlphaFoldDB" id="A0AAX6HWI1"/>
<feature type="region of interest" description="Disordered" evidence="1">
    <location>
        <begin position="15"/>
        <end position="38"/>
    </location>
</feature>
<gene>
    <name evidence="2" type="ORF">M6B38_287945</name>
</gene>
<evidence type="ECO:0000313" key="3">
    <source>
        <dbReference type="Proteomes" id="UP001140949"/>
    </source>
</evidence>
<name>A0AAX6HWI1_IRIPA</name>
<dbReference type="Proteomes" id="UP001140949">
    <property type="component" value="Unassembled WGS sequence"/>
</dbReference>
<feature type="region of interest" description="Disordered" evidence="1">
    <location>
        <begin position="111"/>
        <end position="137"/>
    </location>
</feature>
<reference evidence="2" key="2">
    <citation type="submission" date="2023-04" db="EMBL/GenBank/DDBJ databases">
        <authorList>
            <person name="Bruccoleri R.E."/>
            <person name="Oakeley E.J."/>
            <person name="Faust A.-M."/>
            <person name="Dessus-Babus S."/>
            <person name="Altorfer M."/>
            <person name="Burckhardt D."/>
            <person name="Oertli M."/>
            <person name="Naumann U."/>
            <person name="Petersen F."/>
            <person name="Wong J."/>
        </authorList>
    </citation>
    <scope>NUCLEOTIDE SEQUENCE</scope>
    <source>
        <strain evidence="2">GSM-AAB239-AS_SAM_17_03QT</strain>
        <tissue evidence="2">Leaf</tissue>
    </source>
</reference>
<reference evidence="2" key="1">
    <citation type="journal article" date="2023" name="GigaByte">
        <title>Genome assembly of the bearded iris, Iris pallida Lam.</title>
        <authorList>
            <person name="Bruccoleri R.E."/>
            <person name="Oakeley E.J."/>
            <person name="Faust A.M.E."/>
            <person name="Altorfer M."/>
            <person name="Dessus-Babus S."/>
            <person name="Burckhardt D."/>
            <person name="Oertli M."/>
            <person name="Naumann U."/>
            <person name="Petersen F."/>
            <person name="Wong J."/>
        </authorList>
    </citation>
    <scope>NUCLEOTIDE SEQUENCE</scope>
    <source>
        <strain evidence="2">GSM-AAB239-AS_SAM_17_03QT</strain>
    </source>
</reference>
<comment type="caution">
    <text evidence="2">The sequence shown here is derived from an EMBL/GenBank/DDBJ whole genome shotgun (WGS) entry which is preliminary data.</text>
</comment>
<evidence type="ECO:0000256" key="1">
    <source>
        <dbReference type="SAM" id="MobiDB-lite"/>
    </source>
</evidence>
<sequence>MIRWGDVAVLVAGSEGGAGRDGEAGKVPSGAAYRGGGREDRPRWVKAWLRRGVCVRFSTQRRKSGFEDVEAAAPAPLLMADPRRGGGLRSKFFKKEGKTVELPTRDTLRAAAGSQERPTALDLAPGMGTGSASCSVG</sequence>
<proteinExistence type="predicted"/>
<dbReference type="EMBL" id="JANAVB010006395">
    <property type="protein sequence ID" value="KAJ6845138.1"/>
    <property type="molecule type" value="Genomic_DNA"/>
</dbReference>
<accession>A0AAX6HWI1</accession>
<protein>
    <submittedName>
        <fullName evidence="2">Polygalacturonase</fullName>
    </submittedName>
</protein>
<evidence type="ECO:0000313" key="2">
    <source>
        <dbReference type="EMBL" id="KAJ6845138.1"/>
    </source>
</evidence>
<organism evidence="2 3">
    <name type="scientific">Iris pallida</name>
    <name type="common">Sweet iris</name>
    <dbReference type="NCBI Taxonomy" id="29817"/>
    <lineage>
        <taxon>Eukaryota</taxon>
        <taxon>Viridiplantae</taxon>
        <taxon>Streptophyta</taxon>
        <taxon>Embryophyta</taxon>
        <taxon>Tracheophyta</taxon>
        <taxon>Spermatophyta</taxon>
        <taxon>Magnoliopsida</taxon>
        <taxon>Liliopsida</taxon>
        <taxon>Asparagales</taxon>
        <taxon>Iridaceae</taxon>
        <taxon>Iridoideae</taxon>
        <taxon>Irideae</taxon>
        <taxon>Iris</taxon>
    </lineage>
</organism>